<dbReference type="InterPro" id="IPR002346">
    <property type="entry name" value="Mopterin_DH_FAD-bd"/>
</dbReference>
<keyword evidence="4" id="KW-1185">Reference proteome</keyword>
<name>A0A2N5DWN9_9GAMM</name>
<evidence type="ECO:0000259" key="2">
    <source>
        <dbReference type="PROSITE" id="PS51387"/>
    </source>
</evidence>
<dbReference type="AlphaFoldDB" id="A0A2N5DWN9"/>
<dbReference type="GO" id="GO:0016491">
    <property type="term" value="F:oxidoreductase activity"/>
    <property type="evidence" value="ECO:0007669"/>
    <property type="project" value="InterPro"/>
</dbReference>
<dbReference type="Proteomes" id="UP000234240">
    <property type="component" value="Unassembled WGS sequence"/>
</dbReference>
<feature type="domain" description="FAD-binding PCMH-type" evidence="2">
    <location>
        <begin position="1"/>
        <end position="224"/>
    </location>
</feature>
<dbReference type="InterPro" id="IPR016169">
    <property type="entry name" value="FAD-bd_PCMH_sub2"/>
</dbReference>
<dbReference type="Gene3D" id="3.30.390.50">
    <property type="entry name" value="CO dehydrogenase flavoprotein, C-terminal domain"/>
    <property type="match status" value="1"/>
</dbReference>
<accession>A0A2N5DWN9</accession>
<dbReference type="InterPro" id="IPR016167">
    <property type="entry name" value="FAD-bd_PCMH_sub1"/>
</dbReference>
<dbReference type="Gene3D" id="3.30.43.10">
    <property type="entry name" value="Uridine Diphospho-n-acetylenolpyruvylglucosamine Reductase, domain 2"/>
    <property type="match status" value="1"/>
</dbReference>
<dbReference type="InterPro" id="IPR005107">
    <property type="entry name" value="CO_DH_flav_C"/>
</dbReference>
<gene>
    <name evidence="3" type="ORF">CYR55_20190</name>
</gene>
<dbReference type="GO" id="GO:0071949">
    <property type="term" value="F:FAD binding"/>
    <property type="evidence" value="ECO:0007669"/>
    <property type="project" value="InterPro"/>
</dbReference>
<organism evidence="3 4">
    <name type="scientific">Chimaeribacter californicus</name>
    <dbReference type="NCBI Taxonomy" id="2060067"/>
    <lineage>
        <taxon>Bacteria</taxon>
        <taxon>Pseudomonadati</taxon>
        <taxon>Pseudomonadota</taxon>
        <taxon>Gammaproteobacteria</taxon>
        <taxon>Enterobacterales</taxon>
        <taxon>Yersiniaceae</taxon>
        <taxon>Chimaeribacter</taxon>
    </lineage>
</organism>
<dbReference type="SUPFAM" id="SSF55447">
    <property type="entry name" value="CO dehydrogenase flavoprotein C-terminal domain-like"/>
    <property type="match status" value="1"/>
</dbReference>
<dbReference type="InterPro" id="IPR036318">
    <property type="entry name" value="FAD-bd_PCMH-like_sf"/>
</dbReference>
<dbReference type="RefSeq" id="WP_101818142.1">
    <property type="nucleotide sequence ID" value="NZ_PJZF01000024.1"/>
</dbReference>
<dbReference type="Gene3D" id="3.30.465.10">
    <property type="match status" value="2"/>
</dbReference>
<dbReference type="InterPro" id="IPR051312">
    <property type="entry name" value="Diverse_Substr_Oxidored"/>
</dbReference>
<keyword evidence="1" id="KW-0285">Flavoprotein</keyword>
<dbReference type="PROSITE" id="PS51387">
    <property type="entry name" value="FAD_PCMH"/>
    <property type="match status" value="1"/>
</dbReference>
<evidence type="ECO:0000313" key="3">
    <source>
        <dbReference type="EMBL" id="PLR31652.1"/>
    </source>
</evidence>
<sequence>MKAFDYQRATDLATAQQQASDSGSRFLAGGTTQLDLMKCEVERPERLVDITHLPGLDAIHVTGERILLGSLAKMSRVADHPQIRATAPALADSLALAASAQLRNMATLGGNLLQRTRCSYFRDPQGYDACNKRNPGSGCAALDGLNRNHAVLGTSAHCIATYPGDLAVALTAFDAVLHLRAPDGSSRQTPIATFFWQPGDRPDLEHDLAPGELITAIEIPVTPALKRSHYLKVRDRASYEFATASAAVGLELAKDGTVADVHIAVGGVATVPWRAREVEHALRGQPFDEATLRTAADAITQGAVAQTHNGYKITLLPRVIARALMIAGGLA</sequence>
<keyword evidence="1" id="KW-0274">FAD</keyword>
<dbReference type="SUPFAM" id="SSF56176">
    <property type="entry name" value="FAD-binding/transporter-associated domain-like"/>
    <property type="match status" value="1"/>
</dbReference>
<proteinExistence type="predicted"/>
<evidence type="ECO:0000256" key="1">
    <source>
        <dbReference type="ARBA" id="ARBA00022827"/>
    </source>
</evidence>
<dbReference type="PANTHER" id="PTHR42659:SF1">
    <property type="entry name" value="OXIDOREDUCTASE"/>
    <property type="match status" value="1"/>
</dbReference>
<dbReference type="Pfam" id="PF00941">
    <property type="entry name" value="FAD_binding_5"/>
    <property type="match status" value="1"/>
</dbReference>
<dbReference type="SMART" id="SM01092">
    <property type="entry name" value="CO_deh_flav_C"/>
    <property type="match status" value="1"/>
</dbReference>
<dbReference type="InterPro" id="IPR016166">
    <property type="entry name" value="FAD-bd_PCMH"/>
</dbReference>
<dbReference type="OrthoDB" id="9814706at2"/>
<protein>
    <submittedName>
        <fullName evidence="3">FAD-binding molybdopterin dehydrogenase</fullName>
    </submittedName>
</protein>
<dbReference type="PANTHER" id="PTHR42659">
    <property type="entry name" value="XANTHINE DEHYDROGENASE SUBUNIT C-RELATED"/>
    <property type="match status" value="1"/>
</dbReference>
<dbReference type="Pfam" id="PF03450">
    <property type="entry name" value="CO_deh_flav_C"/>
    <property type="match status" value="1"/>
</dbReference>
<dbReference type="EMBL" id="PJZF01000024">
    <property type="protein sequence ID" value="PLR31652.1"/>
    <property type="molecule type" value="Genomic_DNA"/>
</dbReference>
<reference evidence="3 4" key="1">
    <citation type="submission" date="2017-12" db="EMBL/GenBank/DDBJ databases">
        <title>Characterization of six clinical isolates of Enterochimera gen. nov., a novel genus of the Yersiniaciae family and the three species Enterochimera arupensis sp. nov., Enterochimera coloradensis sp. nov, and Enterochimera californica sp. nov.</title>
        <authorList>
            <person name="Rossi A."/>
            <person name="Fisher M."/>
        </authorList>
    </citation>
    <scope>NUCLEOTIDE SEQUENCE [LARGE SCALE GENOMIC DNA]</scope>
    <source>
        <strain evidence="4">2015-Iso6</strain>
    </source>
</reference>
<dbReference type="InterPro" id="IPR036683">
    <property type="entry name" value="CO_DH_flav_C_dom_sf"/>
</dbReference>
<evidence type="ECO:0000313" key="4">
    <source>
        <dbReference type="Proteomes" id="UP000234240"/>
    </source>
</evidence>
<comment type="caution">
    <text evidence="3">The sequence shown here is derived from an EMBL/GenBank/DDBJ whole genome shotgun (WGS) entry which is preliminary data.</text>
</comment>